<keyword evidence="3" id="KW-1185">Reference proteome</keyword>
<sequence length="136" mass="14703">MKLSKSRKIVHIAAVLGGIVCLSPIPFSDSVMLLPIQAWMIMKLYKVNHKKQTDGLIKGIMTSMTLSVIGKGLAGNLIKFIPVIGTFWGIAINVVVAVILTEMVGISVSEGLERNEIDNTNDLMAVLSKATRLIAK</sequence>
<reference evidence="2 3" key="1">
    <citation type="submission" date="2020-03" db="EMBL/GenBank/DDBJ databases">
        <title>Vagococcus sp. nov., isolated from beetles.</title>
        <authorList>
            <person name="Hyun D.-W."/>
            <person name="Bae J.-W."/>
        </authorList>
    </citation>
    <scope>NUCLEOTIDE SEQUENCE [LARGE SCALE GENOMIC DNA]</scope>
    <source>
        <strain evidence="2 3">HDW17B</strain>
    </source>
</reference>
<dbReference type="KEGG" id="vhy:G7082_14585"/>
<organism evidence="2 3">
    <name type="scientific">Vagococcus hydrophili</name>
    <dbReference type="NCBI Taxonomy" id="2714947"/>
    <lineage>
        <taxon>Bacteria</taxon>
        <taxon>Bacillati</taxon>
        <taxon>Bacillota</taxon>
        <taxon>Bacilli</taxon>
        <taxon>Lactobacillales</taxon>
        <taxon>Enterococcaceae</taxon>
        <taxon>Vagococcus</taxon>
    </lineage>
</organism>
<name>A0A6G8AXF1_9ENTE</name>
<feature type="transmembrane region" description="Helical" evidence="1">
    <location>
        <begin position="80"/>
        <end position="100"/>
    </location>
</feature>
<keyword evidence="1" id="KW-0472">Membrane</keyword>
<dbReference type="EMBL" id="CP049887">
    <property type="protein sequence ID" value="QIL49639.1"/>
    <property type="molecule type" value="Genomic_DNA"/>
</dbReference>
<accession>A0A6G8AXF1</accession>
<evidence type="ECO:0000256" key="1">
    <source>
        <dbReference type="SAM" id="Phobius"/>
    </source>
</evidence>
<proteinExistence type="predicted"/>
<dbReference type="RefSeq" id="WP_166035924.1">
    <property type="nucleotide sequence ID" value="NZ_CP049887.1"/>
</dbReference>
<keyword evidence="1" id="KW-0812">Transmembrane</keyword>
<evidence type="ECO:0000313" key="2">
    <source>
        <dbReference type="EMBL" id="QIL49639.1"/>
    </source>
</evidence>
<evidence type="ECO:0000313" key="3">
    <source>
        <dbReference type="Proteomes" id="UP000501747"/>
    </source>
</evidence>
<keyword evidence="1" id="KW-1133">Transmembrane helix</keyword>
<dbReference type="Proteomes" id="UP000501747">
    <property type="component" value="Chromosome"/>
</dbReference>
<feature type="transmembrane region" description="Helical" evidence="1">
    <location>
        <begin position="12"/>
        <end position="34"/>
    </location>
</feature>
<protein>
    <submittedName>
        <fullName evidence="2">GTPase</fullName>
    </submittedName>
</protein>
<gene>
    <name evidence="2" type="ORF">G7082_14585</name>
</gene>
<dbReference type="AlphaFoldDB" id="A0A6G8AXF1"/>